<dbReference type="PANTHER" id="PTHR33103:SF75">
    <property type="entry name" value="DUF674 FAMILY PROTEIN"/>
    <property type="match status" value="1"/>
</dbReference>
<dbReference type="InterPro" id="IPR007750">
    <property type="entry name" value="DUF674"/>
</dbReference>
<dbReference type="STRING" id="4097.A0A1S3ZHK9"/>
<gene>
    <name evidence="1" type="primary">LOC107786871</name>
</gene>
<accession>A0A1S3ZHK9</accession>
<evidence type="ECO:0000313" key="1">
    <source>
        <dbReference type="RefSeq" id="XP_016463859.1"/>
    </source>
</evidence>
<dbReference type="KEGG" id="nta:107786871"/>
<protein>
    <recommendedName>
        <fullName evidence="2">DUF674 family protein</fullName>
    </recommendedName>
</protein>
<dbReference type="OrthoDB" id="2014278at2759"/>
<name>A0A1S3ZHK9_TOBAC</name>
<organism evidence="1">
    <name type="scientific">Nicotiana tabacum</name>
    <name type="common">Common tobacco</name>
    <dbReference type="NCBI Taxonomy" id="4097"/>
    <lineage>
        <taxon>Eukaryota</taxon>
        <taxon>Viridiplantae</taxon>
        <taxon>Streptophyta</taxon>
        <taxon>Embryophyta</taxon>
        <taxon>Tracheophyta</taxon>
        <taxon>Spermatophyta</taxon>
        <taxon>Magnoliopsida</taxon>
        <taxon>eudicotyledons</taxon>
        <taxon>Gunneridae</taxon>
        <taxon>Pentapetalae</taxon>
        <taxon>asterids</taxon>
        <taxon>lamiids</taxon>
        <taxon>Solanales</taxon>
        <taxon>Solanaceae</taxon>
        <taxon>Nicotianoideae</taxon>
        <taxon>Nicotianeae</taxon>
        <taxon>Nicotiana</taxon>
    </lineage>
</organism>
<evidence type="ECO:0008006" key="2">
    <source>
        <dbReference type="Google" id="ProtNLM"/>
    </source>
</evidence>
<dbReference type="RefSeq" id="XP_016463859.1">
    <property type="nucleotide sequence ID" value="XM_016608373.1"/>
</dbReference>
<reference evidence="1" key="1">
    <citation type="submission" date="2025-08" db="UniProtKB">
        <authorList>
            <consortium name="RefSeq"/>
        </authorList>
    </citation>
    <scope>IDENTIFICATION</scope>
</reference>
<dbReference type="AlphaFoldDB" id="A0A1S3ZHK9"/>
<proteinExistence type="predicted"/>
<sequence length="187" mass="21194">MSTGRHQSDEDPPSNNAEQNGWRKWQIAITVIKLKFMVDKTRNRVILAESDHEFIDTLLSFLTVPLGTVLRLLEKDMVQLGSVSCIYTSVYSLELRFLRTSYFKSMLIMPRDASEVQCKKLKLNVDHSEIAGKFFTCSSHSCDEIKNFHRLFQNARCSCGSSMRSLISVKKKREDGSSGGEDGDGVF</sequence>
<dbReference type="OMA" id="KWQIAIT"/>
<dbReference type="Pfam" id="PF05056">
    <property type="entry name" value="DUF674"/>
    <property type="match status" value="1"/>
</dbReference>
<dbReference type="PANTHER" id="PTHR33103">
    <property type="entry name" value="OS01G0153900 PROTEIN"/>
    <property type="match status" value="1"/>
</dbReference>
<dbReference type="PaxDb" id="4097-A0A1S3ZHK9"/>